<protein>
    <submittedName>
        <fullName evidence="2">Nuclear transport factor 2</fullName>
    </submittedName>
</protein>
<reference evidence="2 3" key="1">
    <citation type="submission" date="2018-02" db="EMBL/GenBank/DDBJ databases">
        <authorList>
            <person name="Cohen D.B."/>
            <person name="Kent A.D."/>
        </authorList>
    </citation>
    <scope>NUCLEOTIDE SEQUENCE [LARGE SCALE GENOMIC DNA]</scope>
    <source>
        <strain evidence="2 3">CCAP 1448/3</strain>
    </source>
</reference>
<name>A0A2T1C3V2_9CYAN</name>
<organism evidence="2 3">
    <name type="scientific">Merismopedia glauca CCAP 1448/3</name>
    <dbReference type="NCBI Taxonomy" id="1296344"/>
    <lineage>
        <taxon>Bacteria</taxon>
        <taxon>Bacillati</taxon>
        <taxon>Cyanobacteriota</taxon>
        <taxon>Cyanophyceae</taxon>
        <taxon>Synechococcales</taxon>
        <taxon>Merismopediaceae</taxon>
        <taxon>Merismopedia</taxon>
    </lineage>
</organism>
<dbReference type="RefSeq" id="WP_106288665.1">
    <property type="nucleotide sequence ID" value="NZ_CAWNTC010000031.1"/>
</dbReference>
<dbReference type="SUPFAM" id="SSF54427">
    <property type="entry name" value="NTF2-like"/>
    <property type="match status" value="1"/>
</dbReference>
<dbReference type="InterPro" id="IPR032710">
    <property type="entry name" value="NTF2-like_dom_sf"/>
</dbReference>
<dbReference type="OrthoDB" id="465629at2"/>
<evidence type="ECO:0000313" key="2">
    <source>
        <dbReference type="EMBL" id="PSB02936.1"/>
    </source>
</evidence>
<dbReference type="Proteomes" id="UP000238762">
    <property type="component" value="Unassembled WGS sequence"/>
</dbReference>
<dbReference type="Pfam" id="PF02136">
    <property type="entry name" value="NTF2"/>
    <property type="match status" value="1"/>
</dbReference>
<evidence type="ECO:0000313" key="3">
    <source>
        <dbReference type="Proteomes" id="UP000238762"/>
    </source>
</evidence>
<dbReference type="EMBL" id="PVWJ01000045">
    <property type="protein sequence ID" value="PSB02936.1"/>
    <property type="molecule type" value="Genomic_DNA"/>
</dbReference>
<gene>
    <name evidence="2" type="ORF">C7B64_10845</name>
</gene>
<proteinExistence type="predicted"/>
<comment type="caution">
    <text evidence="2">The sequence shown here is derived from an EMBL/GenBank/DDBJ whole genome shotgun (WGS) entry which is preliminary data.</text>
</comment>
<dbReference type="AlphaFoldDB" id="A0A2T1C3V2"/>
<reference evidence="2 3" key="2">
    <citation type="submission" date="2018-03" db="EMBL/GenBank/DDBJ databases">
        <title>The ancient ancestry and fast evolution of plastids.</title>
        <authorList>
            <person name="Moore K.R."/>
            <person name="Magnabosco C."/>
            <person name="Momper L."/>
            <person name="Gold D.A."/>
            <person name="Bosak T."/>
            <person name="Fournier G.P."/>
        </authorList>
    </citation>
    <scope>NUCLEOTIDE SEQUENCE [LARGE SCALE GENOMIC DNA]</scope>
    <source>
        <strain evidence="2 3">CCAP 1448/3</strain>
    </source>
</reference>
<dbReference type="Gene3D" id="3.10.450.50">
    <property type="match status" value="1"/>
</dbReference>
<evidence type="ECO:0000259" key="1">
    <source>
        <dbReference type="Pfam" id="PF02136"/>
    </source>
</evidence>
<accession>A0A2T1C3V2</accession>
<keyword evidence="3" id="KW-1185">Reference proteome</keyword>
<dbReference type="InterPro" id="IPR002075">
    <property type="entry name" value="NTF2_dom"/>
</dbReference>
<feature type="domain" description="Nuclear transport factor 2" evidence="1">
    <location>
        <begin position="21"/>
        <end position="114"/>
    </location>
</feature>
<sequence>MNPTKTAEFNSPHQSALPTVISRYFETFKTEDFELTASLFAEDGALRPPFEAAVMGREAIASYLNKEAKGIKLNPLECSSPSLKDGNTEYTVFGEVRTPLFSVNINWLFILNPSLEIVLTKIILTKPPKQLKLEKNPFLPHIN</sequence>